<reference evidence="9" key="2">
    <citation type="submission" date="2016-11" db="EMBL/GenBank/DDBJ databases">
        <authorList>
            <person name="Varghese N."/>
            <person name="Submissions S."/>
        </authorList>
    </citation>
    <scope>NUCLEOTIDE SEQUENCE [LARGE SCALE GENOMIC DNA]</scope>
    <source>
        <strain evidence="9">DX253</strain>
    </source>
</reference>
<evidence type="ECO:0000256" key="2">
    <source>
        <dbReference type="ARBA" id="ARBA00023163"/>
    </source>
</evidence>
<dbReference type="eggNOG" id="arCOG02348">
    <property type="taxonomic scope" value="Archaea"/>
</dbReference>
<dbReference type="Gene3D" id="3.30.450.40">
    <property type="match status" value="2"/>
</dbReference>
<dbReference type="Pfam" id="PF13185">
    <property type="entry name" value="GAF_2"/>
    <property type="match status" value="1"/>
</dbReference>
<dbReference type="Proteomes" id="UP000184203">
    <property type="component" value="Unassembled WGS sequence"/>
</dbReference>
<protein>
    <submittedName>
        <fullName evidence="7">PAS domain S-box-containing protein</fullName>
    </submittedName>
    <submittedName>
        <fullName evidence="6">Response regulator receiver modulated GAF sensor protein</fullName>
    </submittedName>
</protein>
<evidence type="ECO:0000313" key="7">
    <source>
        <dbReference type="EMBL" id="SHJ99541.1"/>
    </source>
</evidence>
<feature type="coiled-coil region" evidence="3">
    <location>
        <begin position="370"/>
        <end position="410"/>
    </location>
</feature>
<evidence type="ECO:0000313" key="9">
    <source>
        <dbReference type="Proteomes" id="UP000184203"/>
    </source>
</evidence>
<dbReference type="EMBL" id="FRAN01000001">
    <property type="protein sequence ID" value="SHJ99541.1"/>
    <property type="molecule type" value="Genomic_DNA"/>
</dbReference>
<dbReference type="InterPro" id="IPR003018">
    <property type="entry name" value="GAF"/>
</dbReference>
<dbReference type="InterPro" id="IPR029016">
    <property type="entry name" value="GAF-like_dom_sf"/>
</dbReference>
<keyword evidence="9" id="KW-1185">Reference proteome</keyword>
<dbReference type="InterPro" id="IPR000700">
    <property type="entry name" value="PAS-assoc_C"/>
</dbReference>
<dbReference type="InterPro" id="IPR007050">
    <property type="entry name" value="HTH_bacterioopsin"/>
</dbReference>
<evidence type="ECO:0000259" key="5">
    <source>
        <dbReference type="PROSITE" id="PS50113"/>
    </source>
</evidence>
<dbReference type="eggNOG" id="arCOG02276">
    <property type="taxonomic scope" value="Archaea"/>
</dbReference>
<keyword evidence="1" id="KW-0805">Transcription regulation</keyword>
<dbReference type="NCBIfam" id="TIGR00229">
    <property type="entry name" value="sensory_box"/>
    <property type="match status" value="1"/>
</dbReference>
<dbReference type="OrthoDB" id="342253at2157"/>
<dbReference type="AlphaFoldDB" id="E7QYJ5"/>
<evidence type="ECO:0000256" key="3">
    <source>
        <dbReference type="SAM" id="Coils"/>
    </source>
</evidence>
<feature type="domain" description="PAC" evidence="5">
    <location>
        <begin position="194"/>
        <end position="245"/>
    </location>
</feature>
<dbReference type="Gene3D" id="3.30.450.20">
    <property type="entry name" value="PAS domain"/>
    <property type="match status" value="2"/>
</dbReference>
<dbReference type="SUPFAM" id="SSF55785">
    <property type="entry name" value="PYP-like sensor domain (PAS domain)"/>
    <property type="match status" value="2"/>
</dbReference>
<sequence>MSRTDIEQLALDVVPVNVAVLDENGVIVATNDAWERFGRENGLAEPTIGVNYLDVCDGADELTADEAATGIRAILSGDRTDFSLEYPCHSPDERRWFVMRAADVTDDGNRYVVVAHMNVTERHESKSEVERYEMIVRNVPVIFFVIDADGTFQLVEGSGLESTGLEDGELVGESIDDRYKDHPDILENCRRALSGEPIQTTSEFGGIIYDVVYQPVFDSAGDVDRVIGVSVDVTRRERHEEALAALSDITRELLETETSDEVCAVTVEAAERLLSLPRTRIALYDESTGALRTNAETTGAETLPDELLDGDGIAWQSFIENEAAFDDEIVSLPLGTHGVFITEISGNATLDIAELCAAAVESALGRAVRQRRLQEQDATLRRQNAALERLNELNEGIRRIDRALVEARTREEIESAVCSRLTSGGPYRFAWIGVDDPATGRVVPHESAGIERGYLDAIAITTTDETTDPAGTALKTGRAQVVQDVLRGPLSEQWQSEALKRGYRSSCSLPLRYGDAVYGVLSVYSDQPRTFDELERAVLEDVSQTIAYAINAVESKKALAGGEVVELEFDIEDSTVVFVDIAKTLDCHVEFMGVVSKHDGTVTAFFTVNDTSSEDVRALASRSLEVIDIERVSSREDSTLFAATLTGSSFVGTLLDHGAVPETFTVGPLPGTVVVRLPMNADVRTFVEVLQTRFPALELRSRRHRERPVASGDLDTVLAELLTDRQLEVLETAYYSGFFDSPRKSTGEEVGGSLDISQPTFQHHLRAAERKLLRRLLES</sequence>
<evidence type="ECO:0000259" key="4">
    <source>
        <dbReference type="PROSITE" id="PS50112"/>
    </source>
</evidence>
<dbReference type="InterPro" id="IPR031803">
    <property type="entry name" value="BAT_GAF/HTH-assoc"/>
</dbReference>
<gene>
    <name evidence="7" type="ORF">SAMN05444342_0210</name>
    <name evidence="6" type="ORF">ZOD2009_19428</name>
</gene>
<dbReference type="Pfam" id="PF08448">
    <property type="entry name" value="PAS_4"/>
    <property type="match status" value="2"/>
</dbReference>
<dbReference type="PROSITE" id="PS50113">
    <property type="entry name" value="PAC"/>
    <property type="match status" value="1"/>
</dbReference>
<reference evidence="7" key="3">
    <citation type="submission" date="2016-11" db="EMBL/GenBank/DDBJ databases">
        <authorList>
            <person name="Jaros S."/>
            <person name="Januszkiewicz K."/>
            <person name="Wedrychowicz H."/>
        </authorList>
    </citation>
    <scope>NUCLEOTIDE SEQUENCE [LARGE SCALE GENOMIC DNA]</scope>
    <source>
        <strain evidence="7">DX253</strain>
    </source>
</reference>
<dbReference type="CDD" id="cd00130">
    <property type="entry name" value="PAS"/>
    <property type="match status" value="1"/>
</dbReference>
<evidence type="ECO:0000256" key="1">
    <source>
        <dbReference type="ARBA" id="ARBA00023015"/>
    </source>
</evidence>
<dbReference type="InterPro" id="IPR035965">
    <property type="entry name" value="PAS-like_dom_sf"/>
</dbReference>
<accession>E7QYJ5</accession>
<dbReference type="InterPro" id="IPR013656">
    <property type="entry name" value="PAS_4"/>
</dbReference>
<dbReference type="Pfam" id="PF15915">
    <property type="entry name" value="BAT"/>
    <property type="match status" value="1"/>
</dbReference>
<dbReference type="PATRIC" id="fig|797209.4.peg.3802"/>
<keyword evidence="3" id="KW-0175">Coiled coil</keyword>
<proteinExistence type="predicted"/>
<dbReference type="STRING" id="797209.GCA_000376445_00728"/>
<dbReference type="Pfam" id="PF04967">
    <property type="entry name" value="HTH_10"/>
    <property type="match status" value="1"/>
</dbReference>
<organism evidence="6 8">
    <name type="scientific">Haladaptatus paucihalophilus DX253</name>
    <dbReference type="NCBI Taxonomy" id="797209"/>
    <lineage>
        <taxon>Archaea</taxon>
        <taxon>Methanobacteriati</taxon>
        <taxon>Methanobacteriota</taxon>
        <taxon>Stenosarchaea group</taxon>
        <taxon>Halobacteria</taxon>
        <taxon>Halobacteriales</taxon>
        <taxon>Haladaptataceae</taxon>
        <taxon>Haladaptatus</taxon>
    </lineage>
</organism>
<dbReference type="EMBL" id="AEMG01000028">
    <property type="protein sequence ID" value="EFW90261.1"/>
    <property type="molecule type" value="Genomic_DNA"/>
</dbReference>
<dbReference type="RefSeq" id="WP_007982645.1">
    <property type="nucleotide sequence ID" value="NZ_AEMG01000028.1"/>
</dbReference>
<keyword evidence="2" id="KW-0804">Transcription</keyword>
<dbReference type="PROSITE" id="PS50112">
    <property type="entry name" value="PAS"/>
    <property type="match status" value="1"/>
</dbReference>
<dbReference type="SMART" id="SM00065">
    <property type="entry name" value="GAF"/>
    <property type="match status" value="1"/>
</dbReference>
<dbReference type="Proteomes" id="UP000003751">
    <property type="component" value="Unassembled WGS sequence"/>
</dbReference>
<evidence type="ECO:0000313" key="8">
    <source>
        <dbReference type="Proteomes" id="UP000003751"/>
    </source>
</evidence>
<dbReference type="PANTHER" id="PTHR34236">
    <property type="entry name" value="DIMETHYL SULFOXIDE REDUCTASE TRANSCRIPTIONAL ACTIVATOR"/>
    <property type="match status" value="1"/>
</dbReference>
<name>E7QYJ5_HALPU</name>
<reference evidence="6 8" key="1">
    <citation type="journal article" date="2014" name="ISME J.">
        <title>Trehalose/2-sulfotrehalose biosynthesis and glycine-betaine uptake are widely spread mechanisms for osmoadaptation in the Halobacteriales.</title>
        <authorList>
            <person name="Youssef N.H."/>
            <person name="Savage-Ashlock K.N."/>
            <person name="McCully A.L."/>
            <person name="Luedtke B."/>
            <person name="Shaw E.I."/>
            <person name="Hoff W.D."/>
            <person name="Elshahed M.S."/>
        </authorList>
    </citation>
    <scope>NUCLEOTIDE SEQUENCE [LARGE SCALE GENOMIC DNA]</scope>
    <source>
        <strain evidence="6 8">DX253</strain>
    </source>
</reference>
<dbReference type="eggNOG" id="arCOG02352">
    <property type="taxonomic scope" value="Archaea"/>
</dbReference>
<dbReference type="InterPro" id="IPR000014">
    <property type="entry name" value="PAS"/>
</dbReference>
<dbReference type="PANTHER" id="PTHR34236:SF1">
    <property type="entry name" value="DIMETHYL SULFOXIDE REDUCTASE TRANSCRIPTIONAL ACTIVATOR"/>
    <property type="match status" value="1"/>
</dbReference>
<evidence type="ECO:0000313" key="6">
    <source>
        <dbReference type="EMBL" id="EFW90261.1"/>
    </source>
</evidence>
<dbReference type="SUPFAM" id="SSF55781">
    <property type="entry name" value="GAF domain-like"/>
    <property type="match status" value="2"/>
</dbReference>
<feature type="domain" description="PAS" evidence="4">
    <location>
        <begin position="128"/>
        <end position="174"/>
    </location>
</feature>
<dbReference type="SMART" id="SM00091">
    <property type="entry name" value="PAS"/>
    <property type="match status" value="2"/>
</dbReference>